<dbReference type="Proteomes" id="UP001219518">
    <property type="component" value="Unassembled WGS sequence"/>
</dbReference>
<proteinExistence type="predicted"/>
<keyword evidence="3" id="KW-1185">Reference proteome</keyword>
<accession>A0AAE1LHU2</accession>
<reference evidence="2" key="2">
    <citation type="journal article" date="2023" name="BMC Genomics">
        <title>Pest status, molecular evolution, and epigenetic factors derived from the genome assembly of Frankliniella fusca, a thysanopteran phytovirus vector.</title>
        <authorList>
            <person name="Catto M.A."/>
            <person name="Labadie P.E."/>
            <person name="Jacobson A.L."/>
            <person name="Kennedy G.G."/>
            <person name="Srinivasan R."/>
            <person name="Hunt B.G."/>
        </authorList>
    </citation>
    <scope>NUCLEOTIDE SEQUENCE</scope>
    <source>
        <strain evidence="2">PL_HMW_Pooled</strain>
    </source>
</reference>
<feature type="region of interest" description="Disordered" evidence="1">
    <location>
        <begin position="195"/>
        <end position="228"/>
    </location>
</feature>
<name>A0AAE1LHU2_9NEOP</name>
<feature type="region of interest" description="Disordered" evidence="1">
    <location>
        <begin position="91"/>
        <end position="175"/>
    </location>
</feature>
<comment type="caution">
    <text evidence="2">The sequence shown here is derived from an EMBL/GenBank/DDBJ whole genome shotgun (WGS) entry which is preliminary data.</text>
</comment>
<sequence length="286" mass="29762">MDSVLTAPLGLRLHRNTLTRQDAVVVPTRLGLVRLRRGGSEHLPAALGRPGPGSRTAASVSGVSSVRLLAPPEVSVRPAILEDRRLAPARACCPPTTSSSPGSGASAVSGGSGHAGSKTSSIAASRAPSRAGAAGSRGNATSSSAARRASRSAPSGSAAAEASARCPSSTGSVGSAAWNRELGARLLPLLSVLMAPRDQDERSGEATGEEEEEGPGRHAGKHGLGQDRPHLTVTSITVPDMASARVALHQRQRQQRASRTTRHAVRESQWSYERVRGIFLERLKYF</sequence>
<evidence type="ECO:0000313" key="3">
    <source>
        <dbReference type="Proteomes" id="UP001219518"/>
    </source>
</evidence>
<protein>
    <submittedName>
        <fullName evidence="2">4-hydroxy-tetrahydrodipicolinate synthase</fullName>
    </submittedName>
</protein>
<dbReference type="EMBL" id="JAHWGI010000960">
    <property type="protein sequence ID" value="KAK3918607.1"/>
    <property type="molecule type" value="Genomic_DNA"/>
</dbReference>
<evidence type="ECO:0000313" key="2">
    <source>
        <dbReference type="EMBL" id="KAK3918607.1"/>
    </source>
</evidence>
<organism evidence="2 3">
    <name type="scientific">Frankliniella fusca</name>
    <dbReference type="NCBI Taxonomy" id="407009"/>
    <lineage>
        <taxon>Eukaryota</taxon>
        <taxon>Metazoa</taxon>
        <taxon>Ecdysozoa</taxon>
        <taxon>Arthropoda</taxon>
        <taxon>Hexapoda</taxon>
        <taxon>Insecta</taxon>
        <taxon>Pterygota</taxon>
        <taxon>Neoptera</taxon>
        <taxon>Paraneoptera</taxon>
        <taxon>Thysanoptera</taxon>
        <taxon>Terebrantia</taxon>
        <taxon>Thripoidea</taxon>
        <taxon>Thripidae</taxon>
        <taxon>Frankliniella</taxon>
    </lineage>
</organism>
<gene>
    <name evidence="2" type="ORF">KUF71_007854</name>
</gene>
<feature type="compositionally biased region" description="Low complexity" evidence="1">
    <location>
        <begin position="98"/>
        <end position="169"/>
    </location>
</feature>
<reference evidence="2" key="1">
    <citation type="submission" date="2021-07" db="EMBL/GenBank/DDBJ databases">
        <authorList>
            <person name="Catto M.A."/>
            <person name="Jacobson A."/>
            <person name="Kennedy G."/>
            <person name="Labadie P."/>
            <person name="Hunt B.G."/>
            <person name="Srinivasan R."/>
        </authorList>
    </citation>
    <scope>NUCLEOTIDE SEQUENCE</scope>
    <source>
        <strain evidence="2">PL_HMW_Pooled</strain>
        <tissue evidence="2">Head</tissue>
    </source>
</reference>
<dbReference type="AlphaFoldDB" id="A0AAE1LHU2"/>
<evidence type="ECO:0000256" key="1">
    <source>
        <dbReference type="SAM" id="MobiDB-lite"/>
    </source>
</evidence>